<dbReference type="SUPFAM" id="SSF69360">
    <property type="entry name" value="Cell wall binding repeat"/>
    <property type="match status" value="2"/>
</dbReference>
<evidence type="ECO:0000256" key="1">
    <source>
        <dbReference type="ARBA" id="ARBA00022737"/>
    </source>
</evidence>
<dbReference type="InterPro" id="IPR018337">
    <property type="entry name" value="Cell_wall/Cho-bd_repeat"/>
</dbReference>
<protein>
    <submittedName>
        <fullName evidence="5">Cell wall-binding protein</fullName>
    </submittedName>
</protein>
<sequence length="447" mass="50638">MKKQTKYFAVLSAAAIMALTPAFSGLDHTGRVLAASYGWTEENGQLAYYDEDGYLTTDSWRKNGDDWYYLDEEGSIARNQKIDDYYVGEDGKMVKNTWVELQNEDEMDSPETPASYWYYFDKNGKSVISKWIKLNENWYYFNESGHMATGKTVIDGAVYYLGGETDGRMKTGWVKLEENASSPGASESWHYFNSDGRMVENQYDKKIGDDYYTFIDGKMQTGWVKMPETEVSTDSNAASASIADYQYYGKDGDGKRAEGWRIMEGIQGIHQTDETFTFYFKEGRPYHASRKGNELFTIQGKKYAFNELGEMQTGRQVVNLEGDSIANFFFGDDGVMKTGKQNIYNEETGETESWLFHTDGEKKGQGYHGLKDNVLYVYGKRQDAPADQRYAPADLNGTSYLVNTTGNIQRASSSSTSSEKPELGRGHKDFKDANGKIWVTDTNGIIR</sequence>
<keyword evidence="1" id="KW-0677">Repeat</keyword>
<evidence type="ECO:0000313" key="6">
    <source>
        <dbReference type="Proteomes" id="UP000647491"/>
    </source>
</evidence>
<dbReference type="PROSITE" id="PS51170">
    <property type="entry name" value="CW"/>
    <property type="match status" value="2"/>
</dbReference>
<dbReference type="Gene3D" id="2.10.270.10">
    <property type="entry name" value="Cholin Binding"/>
    <property type="match status" value="3"/>
</dbReference>
<feature type="compositionally biased region" description="Basic and acidic residues" evidence="3">
    <location>
        <begin position="419"/>
        <end position="430"/>
    </location>
</feature>
<feature type="region of interest" description="Disordered" evidence="3">
    <location>
        <begin position="406"/>
        <end position="430"/>
    </location>
</feature>
<dbReference type="Pfam" id="PF19127">
    <property type="entry name" value="Choline_bind_3"/>
    <property type="match status" value="1"/>
</dbReference>
<feature type="repeat" description="Cell wall-binding" evidence="2">
    <location>
        <begin position="128"/>
        <end position="147"/>
    </location>
</feature>
<evidence type="ECO:0000256" key="2">
    <source>
        <dbReference type="PROSITE-ProRule" id="PRU00591"/>
    </source>
</evidence>
<dbReference type="EMBL" id="JACRTJ010000014">
    <property type="protein sequence ID" value="MBC8598915.1"/>
    <property type="molecule type" value="Genomic_DNA"/>
</dbReference>
<name>A0ABR7NS17_9FIRM</name>
<accession>A0ABR7NS17</accession>
<dbReference type="Pfam" id="PF01473">
    <property type="entry name" value="Choline_bind_1"/>
    <property type="match status" value="2"/>
</dbReference>
<proteinExistence type="predicted"/>
<keyword evidence="6" id="KW-1185">Reference proteome</keyword>
<keyword evidence="4" id="KW-0732">Signal</keyword>
<evidence type="ECO:0000313" key="5">
    <source>
        <dbReference type="EMBL" id="MBC8598915.1"/>
    </source>
</evidence>
<organism evidence="5 6">
    <name type="scientific">Enterocloster hominis</name>
    <name type="common">ex Liu et al. 2021</name>
    <dbReference type="NCBI Taxonomy" id="2763663"/>
    <lineage>
        <taxon>Bacteria</taxon>
        <taxon>Bacillati</taxon>
        <taxon>Bacillota</taxon>
        <taxon>Clostridia</taxon>
        <taxon>Lachnospirales</taxon>
        <taxon>Lachnospiraceae</taxon>
        <taxon>Enterocloster</taxon>
    </lineage>
</organism>
<dbReference type="RefSeq" id="WP_215654694.1">
    <property type="nucleotide sequence ID" value="NZ_JACRTJ010000014.1"/>
</dbReference>
<feature type="signal peptide" evidence="4">
    <location>
        <begin position="1"/>
        <end position="24"/>
    </location>
</feature>
<dbReference type="Proteomes" id="UP000647491">
    <property type="component" value="Unassembled WGS sequence"/>
</dbReference>
<feature type="repeat" description="Cell wall-binding" evidence="2">
    <location>
        <begin position="170"/>
        <end position="198"/>
    </location>
</feature>
<dbReference type="Pfam" id="PF19085">
    <property type="entry name" value="Choline_bind_2"/>
    <property type="match status" value="1"/>
</dbReference>
<comment type="caution">
    <text evidence="5">The sequence shown here is derived from an EMBL/GenBank/DDBJ whole genome shotgun (WGS) entry which is preliminary data.</text>
</comment>
<gene>
    <name evidence="5" type="ORF">H8708_06675</name>
</gene>
<dbReference type="Gene3D" id="2.10.270.20">
    <property type="match status" value="1"/>
</dbReference>
<reference evidence="5 6" key="1">
    <citation type="submission" date="2020-08" db="EMBL/GenBank/DDBJ databases">
        <title>Genome public.</title>
        <authorList>
            <person name="Liu C."/>
            <person name="Sun Q."/>
        </authorList>
    </citation>
    <scope>NUCLEOTIDE SEQUENCE [LARGE SCALE GENOMIC DNA]</scope>
    <source>
        <strain evidence="5 6">BX10</strain>
    </source>
</reference>
<evidence type="ECO:0000256" key="4">
    <source>
        <dbReference type="SAM" id="SignalP"/>
    </source>
</evidence>
<feature type="chain" id="PRO_5045170308" evidence="4">
    <location>
        <begin position="25"/>
        <end position="447"/>
    </location>
</feature>
<evidence type="ECO:0000256" key="3">
    <source>
        <dbReference type="SAM" id="MobiDB-lite"/>
    </source>
</evidence>